<keyword evidence="3" id="KW-1185">Reference proteome</keyword>
<name>A0A9X1P313_9HYPH</name>
<evidence type="ECO:0000313" key="3">
    <source>
        <dbReference type="Proteomes" id="UP001139035"/>
    </source>
</evidence>
<dbReference type="Proteomes" id="UP001139035">
    <property type="component" value="Unassembled WGS sequence"/>
</dbReference>
<dbReference type="RefSeq" id="WP_233719938.1">
    <property type="nucleotide sequence ID" value="NZ_JAJUWU010000013.1"/>
</dbReference>
<organism evidence="2 3">
    <name type="scientific">Jiella avicenniae</name>
    <dbReference type="NCBI Taxonomy" id="2907202"/>
    <lineage>
        <taxon>Bacteria</taxon>
        <taxon>Pseudomonadati</taxon>
        <taxon>Pseudomonadota</taxon>
        <taxon>Alphaproteobacteria</taxon>
        <taxon>Hyphomicrobiales</taxon>
        <taxon>Aurantimonadaceae</taxon>
        <taxon>Jiella</taxon>
    </lineage>
</organism>
<sequence>MTNVEIEALKPFNRTPQGDTCDVGDRFTVGATRADELERLKLARRVAAAPKPENKMRQDPAAKQPPAPPARRTRPNKG</sequence>
<gene>
    <name evidence="2" type="ORF">LZD57_13120</name>
</gene>
<dbReference type="AlphaFoldDB" id="A0A9X1P313"/>
<dbReference type="EMBL" id="JAJUWU010000013">
    <property type="protein sequence ID" value="MCE7028934.1"/>
    <property type="molecule type" value="Genomic_DNA"/>
</dbReference>
<protein>
    <submittedName>
        <fullName evidence="2">Uncharacterized protein</fullName>
    </submittedName>
</protein>
<reference evidence="2" key="1">
    <citation type="submission" date="2022-01" db="EMBL/GenBank/DDBJ databases">
        <title>Jiella avicenniae sp. nov., a novel endophytic bacterium isolated from bark of Avicennia marina.</title>
        <authorList>
            <person name="Tuo L."/>
        </authorList>
    </citation>
    <scope>NUCLEOTIDE SEQUENCE</scope>
    <source>
        <strain evidence="2">CBK1P-4</strain>
    </source>
</reference>
<comment type="caution">
    <text evidence="2">The sequence shown here is derived from an EMBL/GenBank/DDBJ whole genome shotgun (WGS) entry which is preliminary data.</text>
</comment>
<evidence type="ECO:0000256" key="1">
    <source>
        <dbReference type="SAM" id="MobiDB-lite"/>
    </source>
</evidence>
<evidence type="ECO:0000313" key="2">
    <source>
        <dbReference type="EMBL" id="MCE7028934.1"/>
    </source>
</evidence>
<feature type="region of interest" description="Disordered" evidence="1">
    <location>
        <begin position="44"/>
        <end position="78"/>
    </location>
</feature>
<accession>A0A9X1P313</accession>
<proteinExistence type="predicted"/>